<dbReference type="InterPro" id="IPR050953">
    <property type="entry name" value="N4_N6_ade-DNA_methylase"/>
</dbReference>
<evidence type="ECO:0000256" key="4">
    <source>
        <dbReference type="ARBA" id="ARBA00022691"/>
    </source>
</evidence>
<evidence type="ECO:0000256" key="5">
    <source>
        <dbReference type="ARBA" id="ARBA00047942"/>
    </source>
</evidence>
<protein>
    <recommendedName>
        <fullName evidence="1">site-specific DNA-methyltransferase (adenine-specific)</fullName>
        <ecNumber evidence="1">2.1.1.72</ecNumber>
    </recommendedName>
</protein>
<organism evidence="7 8">
    <name type="scientific">Desulfonema magnum</name>
    <dbReference type="NCBI Taxonomy" id="45655"/>
    <lineage>
        <taxon>Bacteria</taxon>
        <taxon>Pseudomonadati</taxon>
        <taxon>Thermodesulfobacteriota</taxon>
        <taxon>Desulfobacteria</taxon>
        <taxon>Desulfobacterales</taxon>
        <taxon>Desulfococcaceae</taxon>
        <taxon>Desulfonema</taxon>
    </lineage>
</organism>
<dbReference type="GO" id="GO:0003676">
    <property type="term" value="F:nucleic acid binding"/>
    <property type="evidence" value="ECO:0007669"/>
    <property type="project" value="InterPro"/>
</dbReference>
<sequence length="1050" mass="123268">MPKLTRYIFNRKKLGSVLNNMSLESLADHTTPSDIRQRADKWRSLTEQKIVEGKNEISLQDSFLSDIFGKILDYKSIHECPEEWHLYREKKTMTDATRSDGALGFFSSANEDVRVVIELKDAKTSLDARQKRKGANYTPVEQAFLYASKFGKKCRWVIVSNYKEIRLYNRNASMNEYESFVIEKLNHDAELKRFLYLLSRKNLIEKEKQSIIDNLYNSNEAEQEKISKEFYNKYKALRLHLFEHLKEKNSDTDELILLEKAQKILDRFIFICYCEDFGLLPERIFRKMMEAVKNPLIFANVTQWDQLKNLFSAIDQGSPRHHINKFNGGLFEFDEILDGKLMLGDEIFDALAEITDYDFDSDLNVNILGHIFEQSITDIEEIKASLAGESFDRKKGKRKKHGIYYTPEYITRYIVAQAVGGWLEERKKELGFEKLAELTEKDFASVKYYKKTGGIRSSNKNIKAHLEFWQAYKEKLSDIKVLDPACGSGAFLNQAFDFLYKEGQHVNEEIAKLQKGQTEVFRLDEHILKNNLFGVDLNPESVEITKLSLWLKTADRNSELTALDDNIKCGNSLIDDPQVAGERAFKWEHEFSEVMESGGFDVVIGNPPYGASFIIKEKEFITKNYKSCQYKFESYIFFYEKGISLIKEKGYLSFITPELFLRLEKSENIRQFLYLQAQIIELKFVGENVFQDVKINSVIATITKAKNTSYKTIKIINQDKPVWYYSYERWKKTPYLKINYEISPQIEKIIYKIESASSFLENYGEVIQGITPYDSYKGHSKELIKQRAFHFKEKIDESCGKWLDGKHISRYSLIEGEEWLRYGSWLAAPRERHFFENPRLLFREIPGQNKRIQATYTEDVYYHGHSIAPFILKEKLKEKLFVILCIVNSRLLSWYIKYKSSNFSKDTFPKINPRDIKQLPVRIVLKKSQQPFIEKADLMLSKNRELQEFKTDFLNFLKSELTPQKISKKLENWPESDWDQFKKELAKGKVRMKELSLKERKEWQAYFAEQKEKAAEIISVIDKTDREIDQMVYALYRLTEQEITIVENAI</sequence>
<dbReference type="Proteomes" id="UP000663722">
    <property type="component" value="Chromosome"/>
</dbReference>
<dbReference type="KEGG" id="dmm:dnm_003200"/>
<keyword evidence="8" id="KW-1185">Reference proteome</keyword>
<dbReference type="Gene3D" id="3.40.50.150">
    <property type="entry name" value="Vaccinia Virus protein VP39"/>
    <property type="match status" value="1"/>
</dbReference>
<reference evidence="7" key="1">
    <citation type="journal article" date="2021" name="Microb. Physiol.">
        <title>Proteogenomic Insights into the Physiology of Marine, Sulfate-Reducing, Filamentous Desulfonema limicola and Desulfonema magnum.</title>
        <authorList>
            <person name="Schnaars V."/>
            <person name="Wohlbrand L."/>
            <person name="Scheve S."/>
            <person name="Hinrichs C."/>
            <person name="Reinhardt R."/>
            <person name="Rabus R."/>
        </authorList>
    </citation>
    <scope>NUCLEOTIDE SEQUENCE</scope>
    <source>
        <strain evidence="7">4be13</strain>
    </source>
</reference>
<feature type="domain" description="Type II methyltransferase M.TaqI-like" evidence="6">
    <location>
        <begin position="530"/>
        <end position="690"/>
    </location>
</feature>
<dbReference type="Pfam" id="PF07669">
    <property type="entry name" value="Eco57I"/>
    <property type="match status" value="1"/>
</dbReference>
<dbReference type="REBASE" id="469430">
    <property type="entry name" value="Dma2077ORF3200P"/>
</dbReference>
<dbReference type="PROSITE" id="PS00092">
    <property type="entry name" value="N6_MTASE"/>
    <property type="match status" value="1"/>
</dbReference>
<dbReference type="PRINTS" id="PR00507">
    <property type="entry name" value="N12N6MTFRASE"/>
</dbReference>
<keyword evidence="2 7" id="KW-0489">Methyltransferase</keyword>
<evidence type="ECO:0000256" key="1">
    <source>
        <dbReference type="ARBA" id="ARBA00011900"/>
    </source>
</evidence>
<evidence type="ECO:0000313" key="7">
    <source>
        <dbReference type="EMBL" id="QTA84326.1"/>
    </source>
</evidence>
<proteinExistence type="predicted"/>
<dbReference type="GO" id="GO:0032259">
    <property type="term" value="P:methylation"/>
    <property type="evidence" value="ECO:0007669"/>
    <property type="project" value="UniProtKB-KW"/>
</dbReference>
<dbReference type="EMBL" id="CP061800">
    <property type="protein sequence ID" value="QTA84326.1"/>
    <property type="molecule type" value="Genomic_DNA"/>
</dbReference>
<dbReference type="GO" id="GO:0009007">
    <property type="term" value="F:site-specific DNA-methyltransferase (adenine-specific) activity"/>
    <property type="evidence" value="ECO:0007669"/>
    <property type="project" value="UniProtKB-EC"/>
</dbReference>
<dbReference type="InterPro" id="IPR002052">
    <property type="entry name" value="DNA_methylase_N6_adenine_CS"/>
</dbReference>
<comment type="catalytic activity">
    <reaction evidence="5">
        <text>a 2'-deoxyadenosine in DNA + S-adenosyl-L-methionine = an N(6)-methyl-2'-deoxyadenosine in DNA + S-adenosyl-L-homocysteine + H(+)</text>
        <dbReference type="Rhea" id="RHEA:15197"/>
        <dbReference type="Rhea" id="RHEA-COMP:12418"/>
        <dbReference type="Rhea" id="RHEA-COMP:12419"/>
        <dbReference type="ChEBI" id="CHEBI:15378"/>
        <dbReference type="ChEBI" id="CHEBI:57856"/>
        <dbReference type="ChEBI" id="CHEBI:59789"/>
        <dbReference type="ChEBI" id="CHEBI:90615"/>
        <dbReference type="ChEBI" id="CHEBI:90616"/>
        <dbReference type="EC" id="2.1.1.72"/>
    </reaction>
</comment>
<keyword evidence="3" id="KW-0808">Transferase</keyword>
<evidence type="ECO:0000259" key="6">
    <source>
        <dbReference type="Pfam" id="PF07669"/>
    </source>
</evidence>
<name>A0A975GK44_9BACT</name>
<dbReference type="InterPro" id="IPR011639">
    <property type="entry name" value="MethylTrfase_TaqI-like_dom"/>
</dbReference>
<evidence type="ECO:0000256" key="2">
    <source>
        <dbReference type="ARBA" id="ARBA00022603"/>
    </source>
</evidence>
<dbReference type="PANTHER" id="PTHR33841">
    <property type="entry name" value="DNA METHYLTRANSFERASE YEEA-RELATED"/>
    <property type="match status" value="1"/>
</dbReference>
<keyword evidence="4" id="KW-0949">S-adenosyl-L-methionine</keyword>
<evidence type="ECO:0000256" key="3">
    <source>
        <dbReference type="ARBA" id="ARBA00022679"/>
    </source>
</evidence>
<dbReference type="GO" id="GO:0006304">
    <property type="term" value="P:DNA modification"/>
    <property type="evidence" value="ECO:0007669"/>
    <property type="project" value="InterPro"/>
</dbReference>
<accession>A0A975GK44</accession>
<dbReference type="EC" id="2.1.1.72" evidence="1"/>
<gene>
    <name evidence="7" type="ORF">dnm_003200</name>
</gene>
<dbReference type="InterPro" id="IPR029063">
    <property type="entry name" value="SAM-dependent_MTases_sf"/>
</dbReference>
<dbReference type="PANTHER" id="PTHR33841:SF1">
    <property type="entry name" value="DNA METHYLTRANSFERASE A"/>
    <property type="match status" value="1"/>
</dbReference>
<dbReference type="RefSeq" id="WP_207680860.1">
    <property type="nucleotide sequence ID" value="NZ_CP061800.1"/>
</dbReference>
<dbReference type="SUPFAM" id="SSF53335">
    <property type="entry name" value="S-adenosyl-L-methionine-dependent methyltransferases"/>
    <property type="match status" value="1"/>
</dbReference>
<dbReference type="AlphaFoldDB" id="A0A975GK44"/>
<evidence type="ECO:0000313" key="8">
    <source>
        <dbReference type="Proteomes" id="UP000663722"/>
    </source>
</evidence>